<accession>A0ABC8QSJ3</accession>
<organism evidence="2 3">
    <name type="scientific">Ilex paraguariensis</name>
    <name type="common">yerba mate</name>
    <dbReference type="NCBI Taxonomy" id="185542"/>
    <lineage>
        <taxon>Eukaryota</taxon>
        <taxon>Viridiplantae</taxon>
        <taxon>Streptophyta</taxon>
        <taxon>Embryophyta</taxon>
        <taxon>Tracheophyta</taxon>
        <taxon>Spermatophyta</taxon>
        <taxon>Magnoliopsida</taxon>
        <taxon>eudicotyledons</taxon>
        <taxon>Gunneridae</taxon>
        <taxon>Pentapetalae</taxon>
        <taxon>asterids</taxon>
        <taxon>campanulids</taxon>
        <taxon>Aquifoliales</taxon>
        <taxon>Aquifoliaceae</taxon>
        <taxon>Ilex</taxon>
    </lineage>
</organism>
<keyword evidence="3" id="KW-1185">Reference proteome</keyword>
<evidence type="ECO:0000313" key="2">
    <source>
        <dbReference type="EMBL" id="CAK9135475.1"/>
    </source>
</evidence>
<dbReference type="AlphaFoldDB" id="A0ABC8QSJ3"/>
<reference evidence="2 3" key="1">
    <citation type="submission" date="2024-02" db="EMBL/GenBank/DDBJ databases">
        <authorList>
            <person name="Vignale AGUSTIN F."/>
            <person name="Sosa J E."/>
            <person name="Modenutti C."/>
        </authorList>
    </citation>
    <scope>NUCLEOTIDE SEQUENCE [LARGE SCALE GENOMIC DNA]</scope>
</reference>
<evidence type="ECO:0000256" key="1">
    <source>
        <dbReference type="SAM" id="MobiDB-lite"/>
    </source>
</evidence>
<protein>
    <submittedName>
        <fullName evidence="2">Uncharacterized protein</fullName>
    </submittedName>
</protein>
<dbReference type="EMBL" id="CAUOFW020000714">
    <property type="protein sequence ID" value="CAK9135475.1"/>
    <property type="molecule type" value="Genomic_DNA"/>
</dbReference>
<feature type="region of interest" description="Disordered" evidence="1">
    <location>
        <begin position="19"/>
        <end position="41"/>
    </location>
</feature>
<name>A0ABC8QSJ3_9AQUA</name>
<sequence>MCYFNLIPSHNCRRALSQSVAEGSGTYNGSNQDNSAERLPTSKERAEYYLGKAIARRAVYGSSRGRGSRKVKTNDVRMLKSRLSRVSLADETEN</sequence>
<feature type="compositionally biased region" description="Polar residues" evidence="1">
    <location>
        <begin position="19"/>
        <end position="34"/>
    </location>
</feature>
<gene>
    <name evidence="2" type="ORF">ILEXP_LOCUS2428</name>
</gene>
<dbReference type="Proteomes" id="UP001642360">
    <property type="component" value="Unassembled WGS sequence"/>
</dbReference>
<evidence type="ECO:0000313" key="3">
    <source>
        <dbReference type="Proteomes" id="UP001642360"/>
    </source>
</evidence>
<comment type="caution">
    <text evidence="2">The sequence shown here is derived from an EMBL/GenBank/DDBJ whole genome shotgun (WGS) entry which is preliminary data.</text>
</comment>
<proteinExistence type="predicted"/>